<feature type="domain" description="Core-binding (CB)" evidence="7">
    <location>
        <begin position="1"/>
        <end position="73"/>
    </location>
</feature>
<evidence type="ECO:0000256" key="4">
    <source>
        <dbReference type="ARBA" id="ARBA00023172"/>
    </source>
</evidence>
<dbReference type="PROSITE" id="PS51898">
    <property type="entry name" value="TYR_RECOMBINASE"/>
    <property type="match status" value="1"/>
</dbReference>
<dbReference type="InterPro" id="IPR050090">
    <property type="entry name" value="Tyrosine_recombinase_XerCD"/>
</dbReference>
<dbReference type="SUPFAM" id="SSF56349">
    <property type="entry name" value="DNA breaking-rejoining enzymes"/>
    <property type="match status" value="1"/>
</dbReference>
<dbReference type="PANTHER" id="PTHR30349">
    <property type="entry name" value="PHAGE INTEGRASE-RELATED"/>
    <property type="match status" value="1"/>
</dbReference>
<comment type="caution">
    <text evidence="8">The sequence shown here is derived from an EMBL/GenBank/DDBJ whole genome shotgun (WGS) entry which is preliminary data.</text>
</comment>
<dbReference type="InterPro" id="IPR002104">
    <property type="entry name" value="Integrase_catalytic"/>
</dbReference>
<dbReference type="PANTHER" id="PTHR30349:SF41">
    <property type="entry name" value="INTEGRASE_RECOMBINASE PROTEIN MJ0367-RELATED"/>
    <property type="match status" value="1"/>
</dbReference>
<dbReference type="Pfam" id="PF00589">
    <property type="entry name" value="Phage_integrase"/>
    <property type="match status" value="1"/>
</dbReference>
<evidence type="ECO:0000313" key="9">
    <source>
        <dbReference type="Proteomes" id="UP000812961"/>
    </source>
</evidence>
<accession>A0ABS7GL10</accession>
<dbReference type="Gene3D" id="1.10.150.130">
    <property type="match status" value="1"/>
</dbReference>
<evidence type="ECO:0000256" key="1">
    <source>
        <dbReference type="ARBA" id="ARBA00008857"/>
    </source>
</evidence>
<evidence type="ECO:0000256" key="5">
    <source>
        <dbReference type="PROSITE-ProRule" id="PRU01248"/>
    </source>
</evidence>
<dbReference type="InterPro" id="IPR013762">
    <property type="entry name" value="Integrase-like_cat_sf"/>
</dbReference>
<dbReference type="Gene3D" id="1.10.443.10">
    <property type="entry name" value="Intergrase catalytic core"/>
    <property type="match status" value="1"/>
</dbReference>
<name>A0ABS7GL10_9BACT</name>
<gene>
    <name evidence="8" type="ORF">K1Y79_28955</name>
</gene>
<reference evidence="8 9" key="1">
    <citation type="submission" date="2021-08" db="EMBL/GenBank/DDBJ databases">
        <title>The genome sequence of Chitinophaga sp. B61.</title>
        <authorList>
            <person name="Zhang X."/>
        </authorList>
    </citation>
    <scope>NUCLEOTIDE SEQUENCE [LARGE SCALE GENOMIC DNA]</scope>
    <source>
        <strain evidence="8 9">B61</strain>
    </source>
</reference>
<evidence type="ECO:0000259" key="6">
    <source>
        <dbReference type="PROSITE" id="PS51898"/>
    </source>
</evidence>
<keyword evidence="2" id="KW-0229">DNA integration</keyword>
<evidence type="ECO:0000256" key="2">
    <source>
        <dbReference type="ARBA" id="ARBA00022908"/>
    </source>
</evidence>
<keyword evidence="3 5" id="KW-0238">DNA-binding</keyword>
<comment type="similarity">
    <text evidence="1">Belongs to the 'phage' integrase family.</text>
</comment>
<sequence length="287" mass="32834">MTITQYLQQHYRSGTASSYLRTIKEFLSSYPEAARAKYPDLLSYIGVLRLRYRNAHTLNRIVASIKAYYDYLCHTGQRQDHPARNIRLRDRRGRDVQLQDLFSGKELAALLDRPERYQELALRNKVLISLLIYQGLTVAELSALSVNNVSLGEGSVYVGQTAVTNSRKLPLKPDQITWLETYLSQTRPGLLKGQESELLLVGQRGKGMQGVDISKHIKRAYKGLYPGREVTALRIRQSVIANLFLQGHDIGVVQRFAGHKYPSSTEKYRQDDVYRLQSAIEHYHPLK</sequence>
<keyword evidence="9" id="KW-1185">Reference proteome</keyword>
<dbReference type="RefSeq" id="WP_220253726.1">
    <property type="nucleotide sequence ID" value="NZ_JAICCF010000009.1"/>
</dbReference>
<dbReference type="InterPro" id="IPR010998">
    <property type="entry name" value="Integrase_recombinase_N"/>
</dbReference>
<organism evidence="8 9">
    <name type="scientific">Chitinophaga rhizophila</name>
    <dbReference type="NCBI Taxonomy" id="2866212"/>
    <lineage>
        <taxon>Bacteria</taxon>
        <taxon>Pseudomonadati</taxon>
        <taxon>Bacteroidota</taxon>
        <taxon>Chitinophagia</taxon>
        <taxon>Chitinophagales</taxon>
        <taxon>Chitinophagaceae</taxon>
        <taxon>Chitinophaga</taxon>
    </lineage>
</organism>
<dbReference type="EMBL" id="JAICCF010000009">
    <property type="protein sequence ID" value="MBW8688398.1"/>
    <property type="molecule type" value="Genomic_DNA"/>
</dbReference>
<evidence type="ECO:0000259" key="7">
    <source>
        <dbReference type="PROSITE" id="PS51900"/>
    </source>
</evidence>
<evidence type="ECO:0000313" key="8">
    <source>
        <dbReference type="EMBL" id="MBW8688398.1"/>
    </source>
</evidence>
<proteinExistence type="inferred from homology"/>
<dbReference type="Proteomes" id="UP000812961">
    <property type="component" value="Unassembled WGS sequence"/>
</dbReference>
<protein>
    <submittedName>
        <fullName evidence="8">Tyrosine-type recombinase/integrase</fullName>
    </submittedName>
</protein>
<dbReference type="PROSITE" id="PS51900">
    <property type="entry name" value="CB"/>
    <property type="match status" value="1"/>
</dbReference>
<feature type="domain" description="Tyr recombinase" evidence="6">
    <location>
        <begin position="97"/>
        <end position="281"/>
    </location>
</feature>
<dbReference type="InterPro" id="IPR011010">
    <property type="entry name" value="DNA_brk_join_enz"/>
</dbReference>
<dbReference type="CDD" id="cd00397">
    <property type="entry name" value="DNA_BRE_C"/>
    <property type="match status" value="1"/>
</dbReference>
<evidence type="ECO:0000256" key="3">
    <source>
        <dbReference type="ARBA" id="ARBA00023125"/>
    </source>
</evidence>
<dbReference type="InterPro" id="IPR044068">
    <property type="entry name" value="CB"/>
</dbReference>
<keyword evidence="4" id="KW-0233">DNA recombination</keyword>